<keyword evidence="5" id="KW-1185">Reference proteome</keyword>
<dbReference type="Pfam" id="PF01757">
    <property type="entry name" value="Acyl_transf_3"/>
    <property type="match status" value="1"/>
</dbReference>
<feature type="domain" description="SGNH" evidence="3">
    <location>
        <begin position="393"/>
        <end position="662"/>
    </location>
</feature>
<proteinExistence type="predicted"/>
<feature type="transmembrane region" description="Helical" evidence="1">
    <location>
        <begin position="344"/>
        <end position="363"/>
    </location>
</feature>
<sequence length="681" mass="75264">MQYRREIDGLRAVAVVPVILFHAGLEYFSGGFIGVDIFFVISGYLITSIIISEQEKGGFSILRFYERRARRIVPVLSFVLLCCLPFAWAWMLPAQMESFGASLIAVSLFASNVLFWQEAGYFAPSAELQPLLHTWSLAVEEQYYVVFPLAVMLLWRFGRPLVIAVIAAVALLSLGLAQYGSENFATANFYLPTSRAWELLTGSLCAFLVSAGYVRNSNILSVAGLVLICIGIFAYDAATPYPSFYTAVPVIGTAFIILFGWQGTWTATLLSTRPFVGIGLISYSLYLWHQPIFAFARIRALTEPSQTLLIGLAILAFPLAYLSWRFVEAPFRKGPLPFLPSSMHILGATGLLAALFIGVGLATTRDNGLQFRLPPEALTALASQEHPNPIMVRCLYDKGEAKLDHPVKDCLTPGAKIVDTILIGDSHAAAMAGETMRVFEHAGADLYVMTHSACVGFSGFYVFDAKYKLRCNAFFSGIEDYIRNSNVKTVVMLSRWTLYVEGTPFDNGEGGIEQLKPLYVDLYDRRNAPAGRDDPERKERVLKQYVADIEDYLKRGFNVVLVYPIPEAGWDVPGIVAKAALTRSPLQFSTSLERYRQRNEKVITAFDGLSHPNLRKIKPSDNLCDKPLAGRCINSLDADTIYYFDDDHLSDAGAALIAPAILDAVQSFGQGETRADKLAVK</sequence>
<keyword evidence="1" id="KW-1133">Transmembrane helix</keyword>
<feature type="transmembrane region" description="Helical" evidence="1">
    <location>
        <begin position="7"/>
        <end position="25"/>
    </location>
</feature>
<evidence type="ECO:0000313" key="5">
    <source>
        <dbReference type="Proteomes" id="UP001230207"/>
    </source>
</evidence>
<dbReference type="InterPro" id="IPR043968">
    <property type="entry name" value="SGNH"/>
</dbReference>
<protein>
    <submittedName>
        <fullName evidence="4">Peptidoglycan/LPS O-acetylase OafA/YrhL</fullName>
    </submittedName>
</protein>
<feature type="transmembrane region" description="Helical" evidence="1">
    <location>
        <begin position="219"/>
        <end position="237"/>
    </location>
</feature>
<reference evidence="4 5" key="1">
    <citation type="submission" date="2023-07" db="EMBL/GenBank/DDBJ databases">
        <title>Genomic Encyclopedia of Type Strains, Phase IV (KMG-IV): sequencing the most valuable type-strain genomes for metagenomic binning, comparative biology and taxonomic classification.</title>
        <authorList>
            <person name="Goeker M."/>
        </authorList>
    </citation>
    <scope>NUCLEOTIDE SEQUENCE [LARGE SCALE GENOMIC DNA]</scope>
    <source>
        <strain evidence="4 5">DSM 1112</strain>
    </source>
</reference>
<comment type="caution">
    <text evidence="4">The sequence shown here is derived from an EMBL/GenBank/DDBJ whole genome shotgun (WGS) entry which is preliminary data.</text>
</comment>
<dbReference type="PANTHER" id="PTHR23028">
    <property type="entry name" value="ACETYLTRANSFERASE"/>
    <property type="match status" value="1"/>
</dbReference>
<dbReference type="PANTHER" id="PTHR23028:SF53">
    <property type="entry name" value="ACYL_TRANSF_3 DOMAIN-CONTAINING PROTEIN"/>
    <property type="match status" value="1"/>
</dbReference>
<keyword evidence="1" id="KW-0812">Transmembrane</keyword>
<feature type="transmembrane region" description="Helical" evidence="1">
    <location>
        <begin position="72"/>
        <end position="92"/>
    </location>
</feature>
<dbReference type="InterPro" id="IPR050879">
    <property type="entry name" value="Acyltransferase_3"/>
</dbReference>
<gene>
    <name evidence="4" type="ORF">QO002_002858</name>
</gene>
<evidence type="ECO:0000313" key="4">
    <source>
        <dbReference type="EMBL" id="MDQ0320720.1"/>
    </source>
</evidence>
<keyword evidence="1" id="KW-0472">Membrane</keyword>
<accession>A0ABU0BTE2</accession>
<feature type="domain" description="Acyltransferase 3" evidence="2">
    <location>
        <begin position="6"/>
        <end position="323"/>
    </location>
</feature>
<dbReference type="Pfam" id="PF19040">
    <property type="entry name" value="SGNH"/>
    <property type="match status" value="1"/>
</dbReference>
<feature type="transmembrane region" description="Helical" evidence="1">
    <location>
        <begin position="275"/>
        <end position="295"/>
    </location>
</feature>
<dbReference type="RefSeq" id="WP_307230723.1">
    <property type="nucleotide sequence ID" value="NZ_JAUSVF010000001.1"/>
</dbReference>
<organism evidence="4 5">
    <name type="scientific">Pararhizobium capsulatum DSM 1112</name>
    <dbReference type="NCBI Taxonomy" id="1121113"/>
    <lineage>
        <taxon>Bacteria</taxon>
        <taxon>Pseudomonadati</taxon>
        <taxon>Pseudomonadota</taxon>
        <taxon>Alphaproteobacteria</taxon>
        <taxon>Hyphomicrobiales</taxon>
        <taxon>Rhizobiaceae</taxon>
        <taxon>Rhizobium/Agrobacterium group</taxon>
        <taxon>Pararhizobium</taxon>
    </lineage>
</organism>
<evidence type="ECO:0000256" key="1">
    <source>
        <dbReference type="SAM" id="Phobius"/>
    </source>
</evidence>
<feature type="transmembrane region" description="Helical" evidence="1">
    <location>
        <begin position="98"/>
        <end position="116"/>
    </location>
</feature>
<dbReference type="Proteomes" id="UP001230207">
    <property type="component" value="Unassembled WGS sequence"/>
</dbReference>
<feature type="transmembrane region" description="Helical" evidence="1">
    <location>
        <begin position="307"/>
        <end position="324"/>
    </location>
</feature>
<feature type="transmembrane region" description="Helical" evidence="1">
    <location>
        <begin position="31"/>
        <end position="51"/>
    </location>
</feature>
<evidence type="ECO:0000259" key="3">
    <source>
        <dbReference type="Pfam" id="PF19040"/>
    </source>
</evidence>
<dbReference type="EMBL" id="JAUSVF010000001">
    <property type="protein sequence ID" value="MDQ0320720.1"/>
    <property type="molecule type" value="Genomic_DNA"/>
</dbReference>
<name>A0ABU0BTE2_9HYPH</name>
<feature type="transmembrane region" description="Helical" evidence="1">
    <location>
        <begin position="244"/>
        <end position="263"/>
    </location>
</feature>
<dbReference type="InterPro" id="IPR002656">
    <property type="entry name" value="Acyl_transf_3_dom"/>
</dbReference>
<feature type="transmembrane region" description="Helical" evidence="1">
    <location>
        <begin position="161"/>
        <end position="180"/>
    </location>
</feature>
<evidence type="ECO:0000259" key="2">
    <source>
        <dbReference type="Pfam" id="PF01757"/>
    </source>
</evidence>